<dbReference type="Proteomes" id="UP000663829">
    <property type="component" value="Unassembled WGS sequence"/>
</dbReference>
<proteinExistence type="predicted"/>
<dbReference type="AlphaFoldDB" id="A0A815QTE8"/>
<comment type="caution">
    <text evidence="2">The sequence shown here is derived from an EMBL/GenBank/DDBJ whole genome shotgun (WGS) entry which is preliminary data.</text>
</comment>
<keyword evidence="1" id="KW-0175">Coiled coil</keyword>
<evidence type="ECO:0000313" key="4">
    <source>
        <dbReference type="Proteomes" id="UP000663829"/>
    </source>
</evidence>
<sequence length="378" mass="45143">MNGVNNFLTGVLWGQEVDGKWEWISNEPSLRKPEAYPNSITYFKYLENQVVKVAIDRKMLREKTGNFVNHEGVRFKPYYDKLIRLLLYNEKTSEKRFHEDEIIEKEKTLETEKEKEDEIEIRPQHQSILYDEALPVNSYRSADGTLYHYILPAFFRLIRYLQRTNREYAIILRTMGDDSINFLQNAQNVLSNQHPNFLFEKLTNVNLNPGRIRRTGKLRKEDEKITLELPNPHDQDELLSIDDEVEISHRLKQFDGIHAIKDDFNYWCDNDYLYSSSKPIWFDPEKDIDVHDILFDDNFRVIDPNDSVVDIRLMNENTQRYKTVSFEHYSQLENVFAVQADLMEILENENYYIEKVEECERNLADLLSNTEILNRMRY</sequence>
<organism evidence="2 4">
    <name type="scientific">Didymodactylos carnosus</name>
    <dbReference type="NCBI Taxonomy" id="1234261"/>
    <lineage>
        <taxon>Eukaryota</taxon>
        <taxon>Metazoa</taxon>
        <taxon>Spiralia</taxon>
        <taxon>Gnathifera</taxon>
        <taxon>Rotifera</taxon>
        <taxon>Eurotatoria</taxon>
        <taxon>Bdelloidea</taxon>
        <taxon>Philodinida</taxon>
        <taxon>Philodinidae</taxon>
        <taxon>Didymodactylos</taxon>
    </lineage>
</organism>
<dbReference type="EMBL" id="CAJNOQ010020315">
    <property type="protein sequence ID" value="CAF1466580.1"/>
    <property type="molecule type" value="Genomic_DNA"/>
</dbReference>
<evidence type="ECO:0000256" key="1">
    <source>
        <dbReference type="SAM" id="Coils"/>
    </source>
</evidence>
<dbReference type="Proteomes" id="UP000681722">
    <property type="component" value="Unassembled WGS sequence"/>
</dbReference>
<gene>
    <name evidence="2" type="ORF">GPM918_LOCUS35300</name>
    <name evidence="3" type="ORF">SRO942_LOCUS36014</name>
</gene>
<evidence type="ECO:0000313" key="3">
    <source>
        <dbReference type="EMBL" id="CAF4335550.1"/>
    </source>
</evidence>
<keyword evidence="4" id="KW-1185">Reference proteome</keyword>
<dbReference type="OrthoDB" id="417678at2759"/>
<protein>
    <submittedName>
        <fullName evidence="2">Uncharacterized protein</fullName>
    </submittedName>
</protein>
<name>A0A815QTE8_9BILA</name>
<accession>A0A815QTE8</accession>
<dbReference type="PANTHER" id="PTHR36960:SF1">
    <property type="entry name" value="SI:DKEY-32E6.3"/>
    <property type="match status" value="1"/>
</dbReference>
<dbReference type="PANTHER" id="PTHR36960">
    <property type="entry name" value="SI:DKEY-32E6.3"/>
    <property type="match status" value="1"/>
</dbReference>
<dbReference type="EMBL" id="CAJOBC010085776">
    <property type="protein sequence ID" value="CAF4335550.1"/>
    <property type="molecule type" value="Genomic_DNA"/>
</dbReference>
<evidence type="ECO:0000313" key="2">
    <source>
        <dbReference type="EMBL" id="CAF1466580.1"/>
    </source>
</evidence>
<feature type="coiled-coil region" evidence="1">
    <location>
        <begin position="95"/>
        <end position="122"/>
    </location>
</feature>
<reference evidence="2" key="1">
    <citation type="submission" date="2021-02" db="EMBL/GenBank/DDBJ databases">
        <authorList>
            <person name="Nowell W R."/>
        </authorList>
    </citation>
    <scope>NUCLEOTIDE SEQUENCE</scope>
</reference>